<accession>A0ABQ1IPS2</accession>
<proteinExistence type="predicted"/>
<evidence type="ECO:0000313" key="1">
    <source>
        <dbReference type="EMBL" id="GGB46788.1"/>
    </source>
</evidence>
<evidence type="ECO:0000313" key="2">
    <source>
        <dbReference type="Proteomes" id="UP000646152"/>
    </source>
</evidence>
<reference evidence="2" key="1">
    <citation type="journal article" date="2019" name="Int. J. Syst. Evol. Microbiol.">
        <title>The Global Catalogue of Microorganisms (GCM) 10K type strain sequencing project: providing services to taxonomists for standard genome sequencing and annotation.</title>
        <authorList>
            <consortium name="The Broad Institute Genomics Platform"/>
            <consortium name="The Broad Institute Genome Sequencing Center for Infectious Disease"/>
            <person name="Wu L."/>
            <person name="Ma J."/>
        </authorList>
    </citation>
    <scope>NUCLEOTIDE SEQUENCE [LARGE SCALE GENOMIC DNA]</scope>
    <source>
        <strain evidence="2">CGMCC 1.15923</strain>
    </source>
</reference>
<evidence type="ECO:0008006" key="3">
    <source>
        <dbReference type="Google" id="ProtNLM"/>
    </source>
</evidence>
<keyword evidence="2" id="KW-1185">Reference proteome</keyword>
<organism evidence="1 2">
    <name type="scientific">Oceanisphaera marina</name>
    <dbReference type="NCBI Taxonomy" id="2017550"/>
    <lineage>
        <taxon>Bacteria</taxon>
        <taxon>Pseudomonadati</taxon>
        <taxon>Pseudomonadota</taxon>
        <taxon>Gammaproteobacteria</taxon>
        <taxon>Aeromonadales</taxon>
        <taxon>Aeromonadaceae</taxon>
        <taxon>Oceanisphaera</taxon>
    </lineage>
</organism>
<sequence>MVNSLLLLLLSTTAGVQDPTRPLTAVPVIPAAVEQNSVPSPQLQLQATFTGGQASAIIDGARYQVGDSINSYRLVRISAHQVWLEGQGKPLALTLFPSLLNLSNQ</sequence>
<name>A0ABQ1IPS2_9GAMM</name>
<dbReference type="EMBL" id="BMKE01000015">
    <property type="protein sequence ID" value="GGB46788.1"/>
    <property type="molecule type" value="Genomic_DNA"/>
</dbReference>
<comment type="caution">
    <text evidence="1">The sequence shown here is derived from an EMBL/GenBank/DDBJ whole genome shotgun (WGS) entry which is preliminary data.</text>
</comment>
<protein>
    <recommendedName>
        <fullName evidence="3">MSHA biogenesis protein MshK</fullName>
    </recommendedName>
</protein>
<dbReference type="Gene3D" id="2.30.30.830">
    <property type="match status" value="1"/>
</dbReference>
<dbReference type="Proteomes" id="UP000646152">
    <property type="component" value="Unassembled WGS sequence"/>
</dbReference>
<gene>
    <name evidence="1" type="ORF">GCM10011502_20240</name>
</gene>
<dbReference type="RefSeq" id="WP_188630003.1">
    <property type="nucleotide sequence ID" value="NZ_BMKE01000015.1"/>
</dbReference>